<dbReference type="EMBL" id="REFH01000008">
    <property type="protein sequence ID" value="RMA77372.1"/>
    <property type="molecule type" value="Genomic_DNA"/>
</dbReference>
<accession>A0A3M0ADY9</accession>
<organism evidence="2 3">
    <name type="scientific">Flavobacterium weaverense</name>
    <dbReference type="NCBI Taxonomy" id="271156"/>
    <lineage>
        <taxon>Bacteria</taxon>
        <taxon>Pseudomonadati</taxon>
        <taxon>Bacteroidota</taxon>
        <taxon>Flavobacteriia</taxon>
        <taxon>Flavobacteriales</taxon>
        <taxon>Flavobacteriaceae</taxon>
        <taxon>Flavobacterium</taxon>
    </lineage>
</organism>
<keyword evidence="3" id="KW-1185">Reference proteome</keyword>
<feature type="domain" description="Peptidase M28" evidence="1">
    <location>
        <begin position="104"/>
        <end position="303"/>
    </location>
</feature>
<dbReference type="AlphaFoldDB" id="A0A3M0ADY9"/>
<sequence length="322" mass="36176">MNCIADLYELINKMSLIMKNKSILLFMFLGFFAQAQVVIDKEEVIRIETELASDKMEGRATFSPGIELASTFIESEFKKINLSYYDDLKNYRQEFDVKGKPANNVIAVLPGKSRPNEYVIFSAHYDHLGMDKEGVDKIYNGANDDASGTTAVIALAKYFKDLDKNERTIIFVAFTGEEIGGFGSKFFSAKMDPNKVVAMFNLEMIGTESKWGKNSAYITGFEKTDFGTILQKNLVGTNFNFYQDPYPEQQLFYRSDNARLAAQGVPAHTISTSKMDVEMNYHKLSDEVSTLDLDNMTEIIKAIAISSQSIINGSDTPTRVKK</sequence>
<dbReference type="PANTHER" id="PTHR12147">
    <property type="entry name" value="METALLOPEPTIDASE M28 FAMILY MEMBER"/>
    <property type="match status" value="1"/>
</dbReference>
<gene>
    <name evidence="2" type="ORF">BC961_1376</name>
</gene>
<comment type="caution">
    <text evidence="2">The sequence shown here is derived from an EMBL/GenBank/DDBJ whole genome shotgun (WGS) entry which is preliminary data.</text>
</comment>
<reference evidence="2 3" key="1">
    <citation type="submission" date="2018-10" db="EMBL/GenBank/DDBJ databases">
        <title>Genomic Encyclopedia of Archaeal and Bacterial Type Strains, Phase II (KMG-II): from individual species to whole genera.</title>
        <authorList>
            <person name="Goeker M."/>
        </authorList>
    </citation>
    <scope>NUCLEOTIDE SEQUENCE [LARGE SCALE GENOMIC DNA]</scope>
    <source>
        <strain evidence="2 3">DSM 19727</strain>
    </source>
</reference>
<dbReference type="PANTHER" id="PTHR12147:SF26">
    <property type="entry name" value="PEPTIDASE M28 DOMAIN-CONTAINING PROTEIN"/>
    <property type="match status" value="1"/>
</dbReference>
<evidence type="ECO:0000313" key="3">
    <source>
        <dbReference type="Proteomes" id="UP000280368"/>
    </source>
</evidence>
<name>A0A3M0ADY9_9FLAO</name>
<evidence type="ECO:0000313" key="2">
    <source>
        <dbReference type="EMBL" id="RMA77372.1"/>
    </source>
</evidence>
<proteinExistence type="predicted"/>
<dbReference type="GO" id="GO:0008235">
    <property type="term" value="F:metalloexopeptidase activity"/>
    <property type="evidence" value="ECO:0007669"/>
    <property type="project" value="InterPro"/>
</dbReference>
<dbReference type="Gene3D" id="3.40.630.10">
    <property type="entry name" value="Zn peptidases"/>
    <property type="match status" value="1"/>
</dbReference>
<evidence type="ECO:0000259" key="1">
    <source>
        <dbReference type="Pfam" id="PF04389"/>
    </source>
</evidence>
<dbReference type="GO" id="GO:0006508">
    <property type="term" value="P:proteolysis"/>
    <property type="evidence" value="ECO:0007669"/>
    <property type="project" value="InterPro"/>
</dbReference>
<protein>
    <submittedName>
        <fullName evidence="2">Peptidase M28-like protein</fullName>
    </submittedName>
</protein>
<dbReference type="Pfam" id="PF04389">
    <property type="entry name" value="Peptidase_M28"/>
    <property type="match status" value="1"/>
</dbReference>
<dbReference type="Proteomes" id="UP000280368">
    <property type="component" value="Unassembled WGS sequence"/>
</dbReference>
<dbReference type="InterPro" id="IPR045175">
    <property type="entry name" value="M28_fam"/>
</dbReference>
<dbReference type="SUPFAM" id="SSF53187">
    <property type="entry name" value="Zn-dependent exopeptidases"/>
    <property type="match status" value="1"/>
</dbReference>
<dbReference type="InterPro" id="IPR007484">
    <property type="entry name" value="Peptidase_M28"/>
</dbReference>